<protein>
    <submittedName>
        <fullName evidence="2">ANKRD50 protein</fullName>
    </submittedName>
</protein>
<sequence length="348" mass="39044">MRNKKIESVDTQASQDDYTILSIAYHNVGLEREHMQQWDQATIAFRTGYEVAKRFLGESHALTVTLLNNSNAVLKKSKDLQEQPGCTGPKARSFQAPPESPSTEEKPALEGSLGSVTLPPLVPKDKAPSKRGTVDAADFLKNEEMLWANFAAKTLHSAGPAIEDDLPKEAEEEDLLDNDDSMARHPLNKAALVSMQDLGLILPTAYDQGLFRFQENRGMNTNHNVLAQAMNDHPKALMDIIDAEVDCEPSMSAPNDFRPNRAMKRSTRTAKVVRRTGVFNSTTFRDKVMKDRLRLEQGGKTATPQEQNAAASIIQITWRNWHKYLQENSEWITVTWICDVAAEREWIP</sequence>
<dbReference type="AlphaFoldDB" id="A0A812NJ49"/>
<evidence type="ECO:0000256" key="1">
    <source>
        <dbReference type="SAM" id="MobiDB-lite"/>
    </source>
</evidence>
<accession>A0A812NJ49</accession>
<reference evidence="2" key="1">
    <citation type="submission" date="2021-02" db="EMBL/GenBank/DDBJ databases">
        <authorList>
            <person name="Dougan E. K."/>
            <person name="Rhodes N."/>
            <person name="Thang M."/>
            <person name="Chan C."/>
        </authorList>
    </citation>
    <scope>NUCLEOTIDE SEQUENCE</scope>
</reference>
<keyword evidence="3" id="KW-1185">Reference proteome</keyword>
<comment type="caution">
    <text evidence="2">The sequence shown here is derived from an EMBL/GenBank/DDBJ whole genome shotgun (WGS) entry which is preliminary data.</text>
</comment>
<dbReference type="EMBL" id="CAJNDS010002001">
    <property type="protein sequence ID" value="CAE7294880.1"/>
    <property type="molecule type" value="Genomic_DNA"/>
</dbReference>
<name>A0A812NJ49_9DINO</name>
<feature type="region of interest" description="Disordered" evidence="1">
    <location>
        <begin position="78"/>
        <end position="131"/>
    </location>
</feature>
<gene>
    <name evidence="2" type="primary">ANKRD50</name>
    <name evidence="2" type="ORF">SNAT2548_LOCUS15532</name>
</gene>
<organism evidence="2 3">
    <name type="scientific">Symbiodinium natans</name>
    <dbReference type="NCBI Taxonomy" id="878477"/>
    <lineage>
        <taxon>Eukaryota</taxon>
        <taxon>Sar</taxon>
        <taxon>Alveolata</taxon>
        <taxon>Dinophyceae</taxon>
        <taxon>Suessiales</taxon>
        <taxon>Symbiodiniaceae</taxon>
        <taxon>Symbiodinium</taxon>
    </lineage>
</organism>
<dbReference type="OrthoDB" id="441406at2759"/>
<evidence type="ECO:0000313" key="2">
    <source>
        <dbReference type="EMBL" id="CAE7294880.1"/>
    </source>
</evidence>
<evidence type="ECO:0000313" key="3">
    <source>
        <dbReference type="Proteomes" id="UP000604046"/>
    </source>
</evidence>
<dbReference type="Proteomes" id="UP000604046">
    <property type="component" value="Unassembled WGS sequence"/>
</dbReference>
<proteinExistence type="predicted"/>